<reference evidence="1 2" key="1">
    <citation type="submission" date="2024-05" db="EMBL/GenBank/DDBJ databases">
        <title>A draft genome resource for the thread blight pathogen Marasmius tenuissimus strain MS-2.</title>
        <authorList>
            <person name="Yulfo-Soto G.E."/>
            <person name="Baruah I.K."/>
            <person name="Amoako-Attah I."/>
            <person name="Bukari Y."/>
            <person name="Meinhardt L.W."/>
            <person name="Bailey B.A."/>
            <person name="Cohen S.P."/>
        </authorList>
    </citation>
    <scope>NUCLEOTIDE SEQUENCE [LARGE SCALE GENOMIC DNA]</scope>
    <source>
        <strain evidence="1 2">MS-2</strain>
    </source>
</reference>
<comment type="caution">
    <text evidence="1">The sequence shown here is derived from an EMBL/GenBank/DDBJ whole genome shotgun (WGS) entry which is preliminary data.</text>
</comment>
<evidence type="ECO:0000313" key="1">
    <source>
        <dbReference type="EMBL" id="KAL0067306.1"/>
    </source>
</evidence>
<keyword evidence="2" id="KW-1185">Reference proteome</keyword>
<gene>
    <name evidence="1" type="ORF">AAF712_005532</name>
</gene>
<evidence type="ECO:0000313" key="2">
    <source>
        <dbReference type="Proteomes" id="UP001437256"/>
    </source>
</evidence>
<organism evidence="1 2">
    <name type="scientific">Marasmius tenuissimus</name>
    <dbReference type="NCBI Taxonomy" id="585030"/>
    <lineage>
        <taxon>Eukaryota</taxon>
        <taxon>Fungi</taxon>
        <taxon>Dikarya</taxon>
        <taxon>Basidiomycota</taxon>
        <taxon>Agaricomycotina</taxon>
        <taxon>Agaricomycetes</taxon>
        <taxon>Agaricomycetidae</taxon>
        <taxon>Agaricales</taxon>
        <taxon>Marasmiineae</taxon>
        <taxon>Marasmiaceae</taxon>
        <taxon>Marasmius</taxon>
    </lineage>
</organism>
<proteinExistence type="predicted"/>
<sequence>METRYILSTRNAEGEGWHKRGHRYDGDMWIVVKMGTGGHTRGQYVNEHLTLREVWRQILESVIEEEEGFQQLPFPEGWVVGLFSRGRLVPETDDLVTTLFDGGNTITVKVLDEDNDQLVYDPDGGEWVYHEPQRQPERRQPATAFSLTRNFGGHATFGGWHGRDWRNNHGDMWINVRMDTDPHSEGQLVGEDLTLRELWGQVTRTLNMNDGFPLPRGWKLALYLDSDLVPRTNRLITSVFNGGETIDVVVYDQDNQQCVYEPGEGWVYAE</sequence>
<dbReference type="EMBL" id="JBBXMP010000026">
    <property type="protein sequence ID" value="KAL0067306.1"/>
    <property type="molecule type" value="Genomic_DNA"/>
</dbReference>
<name>A0ABR3A1T0_9AGAR</name>
<accession>A0ABR3A1T0</accession>
<protein>
    <submittedName>
        <fullName evidence="1">Uncharacterized protein</fullName>
    </submittedName>
</protein>
<dbReference type="Proteomes" id="UP001437256">
    <property type="component" value="Unassembled WGS sequence"/>
</dbReference>